<organism evidence="10">
    <name type="scientific">Echinococcus granulosus</name>
    <name type="common">Hydatid tapeworm</name>
    <dbReference type="NCBI Taxonomy" id="6210"/>
    <lineage>
        <taxon>Eukaryota</taxon>
        <taxon>Metazoa</taxon>
        <taxon>Spiralia</taxon>
        <taxon>Lophotrochozoa</taxon>
        <taxon>Platyhelminthes</taxon>
        <taxon>Cestoda</taxon>
        <taxon>Eucestoda</taxon>
        <taxon>Cyclophyllidea</taxon>
        <taxon>Taeniidae</taxon>
        <taxon>Echinococcus</taxon>
        <taxon>Echinococcus granulosus group</taxon>
    </lineage>
</organism>
<dbReference type="InterPro" id="IPR048680">
    <property type="entry name" value="COG4_N"/>
</dbReference>
<evidence type="ECO:0000313" key="12">
    <source>
        <dbReference type="WBParaSite" id="EgrG_000481000"/>
    </source>
</evidence>
<dbReference type="Gene3D" id="1.20.58.1970">
    <property type="match status" value="1"/>
</dbReference>
<sequence length="703" mass="79117">MSALNKEAVGLSAIVSNAATIGIQLSGKVRQLDVAKNRVQNVEALIGHVITLCKCLDDTQKALESNNVVEAAKSISIFLGMDDQTISLAETLEKENVGLSILPKLKELHLEVISRVSESFDNFVTVENTKAIEELFRIFPIIRKHELGLTKYGKYIATKIGEKAETQFAVVTSTQSFDKPNVHVDLMTYLLELAAQAIQTNEPVIHDSYGGDSLLNFICMIQTQCDHHAEIIFMDFKEKRDLSVILQRARHELLFNNRPSTFASSGAGQNKQSLLWDYCLSTESLISDSVLFNARIELYLNFLRRRLSTGTLQKNEKEHGNSAEIRQFFNQCGLSKISQEIVDAYLPLEQLFLRELVNKAITMDELDESTRIFRLVDDVFFVVKKCLSRAISSGCADAVCAMFNHTSAVLCDQLIEEALTPRTKSCTSSGWIKQAYQLVHKRAGSGNIATGLLGTANTESASNGSGYTSAGNTVDPQTQYLYALNSLEACLNCLIILRDTLEKYIEEVFGLRPKSDLGKLQACLSDLIDSLSRAFQTLIDGGFDQLRSVIRPQVNSLTQSFNSVKRDLSEEEFEQYAVNDPWVESLIVGLQSLLKPFHATLSAGNYEKFLSLLVDEILFRLERFVQQKSYNRYGALQFEKELRCIFNFFSSLSTFSCREKFARILQISKLLNLEKVEEVTNEIRRLLTLRVDFNAEEIRRLHL</sequence>
<keyword evidence="7" id="KW-0472">Membrane</keyword>
<evidence type="ECO:0000313" key="11">
    <source>
        <dbReference type="Proteomes" id="UP000492820"/>
    </source>
</evidence>
<evidence type="ECO:0000256" key="2">
    <source>
        <dbReference type="ARBA" id="ARBA00009215"/>
    </source>
</evidence>
<protein>
    <recommendedName>
        <fullName evidence="3">Conserved oligomeric Golgi complex subunit 4</fullName>
    </recommendedName>
    <alternativeName>
        <fullName evidence="8">Component of oligomeric Golgi complex 4</fullName>
    </alternativeName>
</protein>
<evidence type="ECO:0000256" key="1">
    <source>
        <dbReference type="ARBA" id="ARBA00004395"/>
    </source>
</evidence>
<dbReference type="Pfam" id="PF20662">
    <property type="entry name" value="COG4_C"/>
    <property type="match status" value="1"/>
</dbReference>
<dbReference type="SMART" id="SM00762">
    <property type="entry name" value="Cog4"/>
    <property type="match status" value="1"/>
</dbReference>
<dbReference type="Pfam" id="PF08318">
    <property type="entry name" value="COG4_m"/>
    <property type="match status" value="1"/>
</dbReference>
<gene>
    <name evidence="10" type="ORF">EgrG_000481000</name>
</gene>
<dbReference type="PANTHER" id="PTHR24016:SF0">
    <property type="entry name" value="CONSERVED OLIGOMERIC GOLGI COMPLEX SUBUNIT 4"/>
    <property type="match status" value="1"/>
</dbReference>
<dbReference type="InterPro" id="IPR048682">
    <property type="entry name" value="COG4"/>
</dbReference>
<comment type="subcellular location">
    <subcellularLocation>
        <location evidence="1">Golgi apparatus membrane</location>
        <topology evidence="1">Peripheral membrane protein</topology>
    </subcellularLocation>
</comment>
<reference evidence="10 11" key="1">
    <citation type="journal article" date="2013" name="Nature">
        <title>The genomes of four tapeworm species reveal adaptations to parasitism.</title>
        <authorList>
            <person name="Tsai I.J."/>
            <person name="Zarowiecki M."/>
            <person name="Holroyd N."/>
            <person name="Garciarrubio A."/>
            <person name="Sanchez-Flores A."/>
            <person name="Brooks K.L."/>
            <person name="Tracey A."/>
            <person name="Bobes R.J."/>
            <person name="Fragoso G."/>
            <person name="Sciutto E."/>
            <person name="Aslett M."/>
            <person name="Beasley H."/>
            <person name="Bennett H.M."/>
            <person name="Cai J."/>
            <person name="Camicia F."/>
            <person name="Clark R."/>
            <person name="Cucher M."/>
            <person name="De Silva N."/>
            <person name="Day T.A."/>
            <person name="Deplazes P."/>
            <person name="Estrada K."/>
            <person name="Fernandez C."/>
            <person name="Holland P.W."/>
            <person name="Hou J."/>
            <person name="Hu S."/>
            <person name="Huckvale T."/>
            <person name="Hung S.S."/>
            <person name="Kamenetzky L."/>
            <person name="Keane J.A."/>
            <person name="Kiss F."/>
            <person name="Koziol U."/>
            <person name="Lambert O."/>
            <person name="Liu K."/>
            <person name="Luo X."/>
            <person name="Luo Y."/>
            <person name="Macchiaroli N."/>
            <person name="Nichol S."/>
            <person name="Paps J."/>
            <person name="Parkinson J."/>
            <person name="Pouchkina-Stantcheva N."/>
            <person name="Riddiford N."/>
            <person name="Rosenzvit M."/>
            <person name="Salinas G."/>
            <person name="Wasmuth J.D."/>
            <person name="Zamanian M."/>
            <person name="Zheng Y."/>
            <person name="Cai X."/>
            <person name="Soberon X."/>
            <person name="Olson P.D."/>
            <person name="Laclette J.P."/>
            <person name="Brehm K."/>
            <person name="Berriman M."/>
            <person name="Garciarrubio A."/>
            <person name="Bobes R.J."/>
            <person name="Fragoso G."/>
            <person name="Sanchez-Flores A."/>
            <person name="Estrada K."/>
            <person name="Cevallos M.A."/>
            <person name="Morett E."/>
            <person name="Gonzalez V."/>
            <person name="Portillo T."/>
            <person name="Ochoa-Leyva A."/>
            <person name="Jose M.V."/>
            <person name="Sciutto E."/>
            <person name="Landa A."/>
            <person name="Jimenez L."/>
            <person name="Valdes V."/>
            <person name="Carrero J.C."/>
            <person name="Larralde C."/>
            <person name="Morales-Montor J."/>
            <person name="Limon-Lason J."/>
            <person name="Soberon X."/>
            <person name="Laclette J.P."/>
        </authorList>
    </citation>
    <scope>NUCLEOTIDE SEQUENCE [LARGE SCALE GENOMIC DNA]</scope>
</reference>
<evidence type="ECO:0000259" key="9">
    <source>
        <dbReference type="SMART" id="SM00762"/>
    </source>
</evidence>
<evidence type="ECO:0000256" key="5">
    <source>
        <dbReference type="ARBA" id="ARBA00022927"/>
    </source>
</evidence>
<reference evidence="10" key="2">
    <citation type="submission" date="2014-06" db="EMBL/GenBank/DDBJ databases">
        <authorList>
            <person name="Aslett M."/>
        </authorList>
    </citation>
    <scope>NUCLEOTIDE SEQUENCE</scope>
</reference>
<dbReference type="OrthoDB" id="47059at2759"/>
<keyword evidence="6" id="KW-0333">Golgi apparatus</keyword>
<dbReference type="Pfam" id="PF20663">
    <property type="entry name" value="COG4_N"/>
    <property type="match status" value="1"/>
</dbReference>
<evidence type="ECO:0000313" key="10">
    <source>
        <dbReference type="EMBL" id="CDS19499.1"/>
    </source>
</evidence>
<dbReference type="GO" id="GO:0000139">
    <property type="term" value="C:Golgi membrane"/>
    <property type="evidence" value="ECO:0007669"/>
    <property type="project" value="UniProtKB-SubCell"/>
</dbReference>
<evidence type="ECO:0000256" key="6">
    <source>
        <dbReference type="ARBA" id="ARBA00023034"/>
    </source>
</evidence>
<evidence type="ECO:0000256" key="4">
    <source>
        <dbReference type="ARBA" id="ARBA00022448"/>
    </source>
</evidence>
<proteinExistence type="inferred from homology"/>
<keyword evidence="5" id="KW-0653">Protein transport</keyword>
<dbReference type="EMBL" id="LK028579">
    <property type="protein sequence ID" value="CDS19499.1"/>
    <property type="molecule type" value="Genomic_DNA"/>
</dbReference>
<dbReference type="InterPro" id="IPR048684">
    <property type="entry name" value="COG4_C"/>
</dbReference>
<dbReference type="GO" id="GO:0015031">
    <property type="term" value="P:protein transport"/>
    <property type="evidence" value="ECO:0007669"/>
    <property type="project" value="UniProtKB-KW"/>
</dbReference>
<dbReference type="InterPro" id="IPR013167">
    <property type="entry name" value="COG4_M"/>
</dbReference>
<dbReference type="PANTHER" id="PTHR24016">
    <property type="entry name" value="CONSERVED OLIGOMERIC GOLGI COMPLEX SUBUNIT 4"/>
    <property type="match status" value="1"/>
</dbReference>
<dbReference type="Proteomes" id="UP000492820">
    <property type="component" value="Unassembled WGS sequence"/>
</dbReference>
<dbReference type="Gene3D" id="1.10.287.1060">
    <property type="entry name" value="ESAT-6-like"/>
    <property type="match status" value="1"/>
</dbReference>
<accession>A0A068WPD3</accession>
<dbReference type="WBParaSite" id="EgrG_000481000">
    <property type="protein sequence ID" value="EgrG_000481000"/>
    <property type="gene ID" value="EgrG_000481000"/>
</dbReference>
<feature type="domain" description="COG4 transport protein middle alpha-helical bundle" evidence="9">
    <location>
        <begin position="105"/>
        <end position="424"/>
    </location>
</feature>
<evidence type="ECO:0000256" key="3">
    <source>
        <dbReference type="ARBA" id="ARBA00020975"/>
    </source>
</evidence>
<dbReference type="AlphaFoldDB" id="A0A068WPD3"/>
<reference evidence="12" key="3">
    <citation type="submission" date="2020-10" db="UniProtKB">
        <authorList>
            <consortium name="WormBaseParasite"/>
        </authorList>
    </citation>
    <scope>IDENTIFICATION</scope>
</reference>
<evidence type="ECO:0000256" key="8">
    <source>
        <dbReference type="ARBA" id="ARBA00031340"/>
    </source>
</evidence>
<keyword evidence="4" id="KW-0813">Transport</keyword>
<name>A0A068WPD3_ECHGR</name>
<evidence type="ECO:0000256" key="7">
    <source>
        <dbReference type="ARBA" id="ARBA00023136"/>
    </source>
</evidence>
<comment type="similarity">
    <text evidence="2">Belongs to the COG4 family.</text>
</comment>